<protein>
    <submittedName>
        <fullName evidence="2">Enoyl-CoA hydratase/carnithine racemase</fullName>
    </submittedName>
</protein>
<dbReference type="InterPro" id="IPR014748">
    <property type="entry name" value="Enoyl-CoA_hydra_C"/>
</dbReference>
<dbReference type="InterPro" id="IPR029045">
    <property type="entry name" value="ClpP/crotonase-like_dom_sf"/>
</dbReference>
<sequence>METEPLLVMTAGGVATIVINRPSRKNAVTQAMWVDLARHVLLLSSNPDIRVIVLSGAGQDFSAGADISEFDTLRGDADSARAYEATNSAAFAALRNSAIPVIAAIRGICFGGGFGLAAACDLRIATPDALFAVPAARLGLAYPQDAMGDIVWAAGPQMARYLTYTAGRIDAQAALSAGFLLETVDPERFDARVGEISRTIAENAPLSVRASKAAIRAVLSRDAGDTALARAAGDATFLSDDYAEGRAAFAGRRTPVFKGR</sequence>
<evidence type="ECO:0000256" key="1">
    <source>
        <dbReference type="ARBA" id="ARBA00005254"/>
    </source>
</evidence>
<dbReference type="PANTHER" id="PTHR42964:SF1">
    <property type="entry name" value="POLYKETIDE BIOSYNTHESIS ENOYL-COA HYDRATASE PKSH-RELATED"/>
    <property type="match status" value="1"/>
</dbReference>
<dbReference type="InterPro" id="IPR001753">
    <property type="entry name" value="Enoyl-CoA_hydra/iso"/>
</dbReference>
<dbReference type="InterPro" id="IPR051683">
    <property type="entry name" value="Enoyl-CoA_Hydratase/Isomerase"/>
</dbReference>
<comment type="caution">
    <text evidence="2">The sequence shown here is derived from an EMBL/GenBank/DDBJ whole genome shotgun (WGS) entry which is preliminary data.</text>
</comment>
<name>A0ABR6C5U0_9HYPH</name>
<keyword evidence="3" id="KW-1185">Reference proteome</keyword>
<organism evidence="2 3">
    <name type="scientific">Aminobacter ciceronei</name>
    <dbReference type="NCBI Taxonomy" id="150723"/>
    <lineage>
        <taxon>Bacteria</taxon>
        <taxon>Pseudomonadati</taxon>
        <taxon>Pseudomonadota</taxon>
        <taxon>Alphaproteobacteria</taxon>
        <taxon>Hyphomicrobiales</taxon>
        <taxon>Phyllobacteriaceae</taxon>
        <taxon>Aminobacter</taxon>
    </lineage>
</organism>
<dbReference type="Gene3D" id="1.10.12.10">
    <property type="entry name" value="Lyase 2-enoyl-coa Hydratase, Chain A, domain 2"/>
    <property type="match status" value="1"/>
</dbReference>
<proteinExistence type="inferred from homology"/>
<dbReference type="PANTHER" id="PTHR42964">
    <property type="entry name" value="ENOYL-COA HYDRATASE"/>
    <property type="match status" value="1"/>
</dbReference>
<dbReference type="EMBL" id="JACJHZ010000009">
    <property type="protein sequence ID" value="MBA9020369.1"/>
    <property type="molecule type" value="Genomic_DNA"/>
</dbReference>
<evidence type="ECO:0000313" key="3">
    <source>
        <dbReference type="Proteomes" id="UP000587524"/>
    </source>
</evidence>
<comment type="similarity">
    <text evidence="1">Belongs to the enoyl-CoA hydratase/isomerase family.</text>
</comment>
<dbReference type="CDD" id="cd06558">
    <property type="entry name" value="crotonase-like"/>
    <property type="match status" value="1"/>
</dbReference>
<accession>A0ABR6C5U0</accession>
<reference evidence="2 3" key="1">
    <citation type="submission" date="2020-08" db="EMBL/GenBank/DDBJ databases">
        <title>Genomic Encyclopedia of Type Strains, Phase IV (KMG-IV): sequencing the most valuable type-strain genomes for metagenomic binning, comparative biology and taxonomic classification.</title>
        <authorList>
            <person name="Goeker M."/>
        </authorList>
    </citation>
    <scope>NUCLEOTIDE SEQUENCE [LARGE SCALE GENOMIC DNA]</scope>
    <source>
        <strain evidence="2 3">DSM 17455</strain>
    </source>
</reference>
<dbReference type="Proteomes" id="UP000587524">
    <property type="component" value="Unassembled WGS sequence"/>
</dbReference>
<dbReference type="Gene3D" id="3.90.226.10">
    <property type="entry name" value="2-enoyl-CoA Hydratase, Chain A, domain 1"/>
    <property type="match status" value="1"/>
</dbReference>
<dbReference type="SUPFAM" id="SSF52096">
    <property type="entry name" value="ClpP/crotonase"/>
    <property type="match status" value="1"/>
</dbReference>
<dbReference type="Pfam" id="PF00378">
    <property type="entry name" value="ECH_1"/>
    <property type="match status" value="1"/>
</dbReference>
<dbReference type="RefSeq" id="WP_182574106.1">
    <property type="nucleotide sequence ID" value="NZ_JACJHY010000009.1"/>
</dbReference>
<gene>
    <name evidence="2" type="ORF">HNQ97_002366</name>
</gene>
<evidence type="ECO:0000313" key="2">
    <source>
        <dbReference type="EMBL" id="MBA9020369.1"/>
    </source>
</evidence>